<keyword evidence="2" id="KW-0472">Membrane</keyword>
<name>A0A922FD60_CARIL</name>
<evidence type="ECO:0000256" key="1">
    <source>
        <dbReference type="SAM" id="MobiDB-lite"/>
    </source>
</evidence>
<keyword evidence="2" id="KW-1133">Transmembrane helix</keyword>
<dbReference type="AlphaFoldDB" id="A0A922FD60"/>
<keyword evidence="2" id="KW-0812">Transmembrane</keyword>
<feature type="transmembrane region" description="Helical" evidence="2">
    <location>
        <begin position="185"/>
        <end position="211"/>
    </location>
</feature>
<dbReference type="PANTHER" id="PTHR34379:SF15">
    <property type="entry name" value="PROTEIN, PUTATIVE-RELATED"/>
    <property type="match status" value="1"/>
</dbReference>
<comment type="caution">
    <text evidence="3">The sequence shown here is derived from an EMBL/GenBank/DDBJ whole genome shotgun (WGS) entry which is preliminary data.</text>
</comment>
<evidence type="ECO:0000256" key="2">
    <source>
        <dbReference type="SAM" id="Phobius"/>
    </source>
</evidence>
<dbReference type="PANTHER" id="PTHR34379">
    <property type="entry name" value="OS07G0553800 PROTEIN"/>
    <property type="match status" value="1"/>
</dbReference>
<reference evidence="3" key="1">
    <citation type="submission" date="2021-01" db="EMBL/GenBank/DDBJ databases">
        <authorList>
            <person name="Lovell J.T."/>
            <person name="Bentley N."/>
            <person name="Bhattarai G."/>
            <person name="Jenkins J.W."/>
            <person name="Sreedasyam A."/>
            <person name="Alarcon Y."/>
            <person name="Bock C."/>
            <person name="Boston L."/>
            <person name="Carlson J."/>
            <person name="Cervantes K."/>
            <person name="Clermont K."/>
            <person name="Krom N."/>
            <person name="Kubenka K."/>
            <person name="Mamidi S."/>
            <person name="Mattison C."/>
            <person name="Monteros M."/>
            <person name="Pisani C."/>
            <person name="Plott C."/>
            <person name="Rajasekar S."/>
            <person name="Rhein H.S."/>
            <person name="Rohla C."/>
            <person name="Song M."/>
            <person name="Hilaire R.S."/>
            <person name="Shu S."/>
            <person name="Wells L."/>
            <person name="Wang X."/>
            <person name="Webber J."/>
            <person name="Heerema R.J."/>
            <person name="Klein P."/>
            <person name="Conner P."/>
            <person name="Grauke L."/>
            <person name="Grimwood J."/>
            <person name="Schmutz J."/>
            <person name="Randall J.J."/>
        </authorList>
    </citation>
    <scope>NUCLEOTIDE SEQUENCE</scope>
    <source>
        <tissue evidence="3">Leaf</tissue>
    </source>
</reference>
<gene>
    <name evidence="3" type="ORF">I3842_04G119000</name>
</gene>
<feature type="region of interest" description="Disordered" evidence="1">
    <location>
        <begin position="116"/>
        <end position="151"/>
    </location>
</feature>
<sequence>MNSVSRNRFLLCFRPVVDMEVVLESKGIVDRSACKEKTIKEMLNPKRTFSRVLQSVICEAILAKRARDRKVRRQDSCQSIHHSLKSRNSESCHNFRYENSGNRVSVDDGIDQEVRTNSGLSHSRSSCGSITSCSGSTSEEDKSPRALPGITKQVDCSNDQDIVEKPKEEVDNMGTRCSFESGICLLVISLMITILWGRLFAIFFMLIWLYFMPGRHVGYGRKENVIKLAETESSDRVPKKGHNRRAA</sequence>
<dbReference type="EMBL" id="CM031828">
    <property type="protein sequence ID" value="KAG6717828.1"/>
    <property type="molecule type" value="Genomic_DNA"/>
</dbReference>
<evidence type="ECO:0008006" key="5">
    <source>
        <dbReference type="Google" id="ProtNLM"/>
    </source>
</evidence>
<feature type="compositionally biased region" description="Low complexity" evidence="1">
    <location>
        <begin position="118"/>
        <end position="137"/>
    </location>
</feature>
<organism evidence="3 4">
    <name type="scientific">Carya illinoinensis</name>
    <name type="common">Pecan</name>
    <dbReference type="NCBI Taxonomy" id="32201"/>
    <lineage>
        <taxon>Eukaryota</taxon>
        <taxon>Viridiplantae</taxon>
        <taxon>Streptophyta</taxon>
        <taxon>Embryophyta</taxon>
        <taxon>Tracheophyta</taxon>
        <taxon>Spermatophyta</taxon>
        <taxon>Magnoliopsida</taxon>
        <taxon>eudicotyledons</taxon>
        <taxon>Gunneridae</taxon>
        <taxon>Pentapetalae</taxon>
        <taxon>rosids</taxon>
        <taxon>fabids</taxon>
        <taxon>Fagales</taxon>
        <taxon>Juglandaceae</taxon>
        <taxon>Carya</taxon>
    </lineage>
</organism>
<accession>A0A922FD60</accession>
<evidence type="ECO:0000313" key="4">
    <source>
        <dbReference type="Proteomes" id="UP000811246"/>
    </source>
</evidence>
<evidence type="ECO:0000313" key="3">
    <source>
        <dbReference type="EMBL" id="KAG6717828.1"/>
    </source>
</evidence>
<dbReference type="Proteomes" id="UP000811246">
    <property type="component" value="Chromosome 4"/>
</dbReference>
<proteinExistence type="predicted"/>
<dbReference type="InterPro" id="IPR040411">
    <property type="entry name" value="At5g23160-like"/>
</dbReference>
<protein>
    <recommendedName>
        <fullName evidence="5">Transmembrane protein</fullName>
    </recommendedName>
</protein>